<dbReference type="AlphaFoldDB" id="A0A370G527"/>
<evidence type="ECO:0000313" key="2">
    <source>
        <dbReference type="EMBL" id="RDI38320.1"/>
    </source>
</evidence>
<gene>
    <name evidence="2" type="ORF">C7453_104265</name>
</gene>
<accession>A0A370G527</accession>
<proteinExistence type="predicted"/>
<sequence length="105" mass="11716">MGMGGWRAYWQTTVCHDWKRNEIAREDTTLKLRSIGGSMRDVWRVGVGVGVPFAGIVLLLPILSSSRLLIFGVPLVVCWLFGWFVLTSLCMVVVWLAFDRGGDDG</sequence>
<comment type="caution">
    <text evidence="2">The sequence shown here is derived from an EMBL/GenBank/DDBJ whole genome shotgun (WGS) entry which is preliminary data.</text>
</comment>
<name>A0A370G527_GLULI</name>
<evidence type="ECO:0000313" key="3">
    <source>
        <dbReference type="Proteomes" id="UP000254958"/>
    </source>
</evidence>
<keyword evidence="1" id="KW-0812">Transmembrane</keyword>
<keyword evidence="1" id="KW-0472">Membrane</keyword>
<protein>
    <submittedName>
        <fullName evidence="2">Uncharacterized protein DUF3311</fullName>
    </submittedName>
</protein>
<evidence type="ECO:0000256" key="1">
    <source>
        <dbReference type="SAM" id="Phobius"/>
    </source>
</evidence>
<feature type="transmembrane region" description="Helical" evidence="1">
    <location>
        <begin position="42"/>
        <end position="63"/>
    </location>
</feature>
<dbReference type="Pfam" id="PF11755">
    <property type="entry name" value="DUF3311"/>
    <property type="match status" value="1"/>
</dbReference>
<feature type="transmembrane region" description="Helical" evidence="1">
    <location>
        <begin position="69"/>
        <end position="98"/>
    </location>
</feature>
<dbReference type="EMBL" id="QQAW01000004">
    <property type="protein sequence ID" value="RDI38320.1"/>
    <property type="molecule type" value="Genomic_DNA"/>
</dbReference>
<reference evidence="2 3" key="1">
    <citation type="submission" date="2018-07" db="EMBL/GenBank/DDBJ databases">
        <title>Genomic Encyclopedia of Type Strains, Phase IV (KMG-IV): sequencing the most valuable type-strain genomes for metagenomic binning, comparative biology and taxonomic classification.</title>
        <authorList>
            <person name="Goeker M."/>
        </authorList>
    </citation>
    <scope>NUCLEOTIDE SEQUENCE [LARGE SCALE GENOMIC DNA]</scope>
    <source>
        <strain evidence="2 3">DSM 5603</strain>
    </source>
</reference>
<dbReference type="Proteomes" id="UP000254958">
    <property type="component" value="Unassembled WGS sequence"/>
</dbReference>
<organism evidence="2 3">
    <name type="scientific">Gluconacetobacter liquefaciens</name>
    <name type="common">Acetobacter liquefaciens</name>
    <dbReference type="NCBI Taxonomy" id="89584"/>
    <lineage>
        <taxon>Bacteria</taxon>
        <taxon>Pseudomonadati</taxon>
        <taxon>Pseudomonadota</taxon>
        <taxon>Alphaproteobacteria</taxon>
        <taxon>Acetobacterales</taxon>
        <taxon>Acetobacteraceae</taxon>
        <taxon>Gluconacetobacter</taxon>
    </lineage>
</organism>
<dbReference type="InterPro" id="IPR021741">
    <property type="entry name" value="DUF3311"/>
</dbReference>
<keyword evidence="1" id="KW-1133">Transmembrane helix</keyword>
<keyword evidence="3" id="KW-1185">Reference proteome</keyword>